<gene>
    <name evidence="2" type="ORF">D0Y65_054618</name>
</gene>
<organism evidence="2 3">
    <name type="scientific">Glycine soja</name>
    <name type="common">Wild soybean</name>
    <dbReference type="NCBI Taxonomy" id="3848"/>
    <lineage>
        <taxon>Eukaryota</taxon>
        <taxon>Viridiplantae</taxon>
        <taxon>Streptophyta</taxon>
        <taxon>Embryophyta</taxon>
        <taxon>Tracheophyta</taxon>
        <taxon>Spermatophyta</taxon>
        <taxon>Magnoliopsida</taxon>
        <taxon>eudicotyledons</taxon>
        <taxon>Gunneridae</taxon>
        <taxon>Pentapetalae</taxon>
        <taxon>rosids</taxon>
        <taxon>fabids</taxon>
        <taxon>Fabales</taxon>
        <taxon>Fabaceae</taxon>
        <taxon>Papilionoideae</taxon>
        <taxon>50 kb inversion clade</taxon>
        <taxon>NPAAA clade</taxon>
        <taxon>indigoferoid/millettioid clade</taxon>
        <taxon>Phaseoleae</taxon>
        <taxon>Glycine</taxon>
        <taxon>Glycine subgen. Soja</taxon>
    </lineage>
</organism>
<evidence type="ECO:0000256" key="1">
    <source>
        <dbReference type="ARBA" id="ARBA00022679"/>
    </source>
</evidence>
<comment type="caution">
    <text evidence="2">The sequence shown here is derived from an EMBL/GenBank/DDBJ whole genome shotgun (WGS) entry which is preliminary data.</text>
</comment>
<dbReference type="SMR" id="A0A445F7I3"/>
<dbReference type="InterPro" id="IPR002213">
    <property type="entry name" value="UDP_glucos_trans"/>
</dbReference>
<dbReference type="PANTHER" id="PTHR48049">
    <property type="entry name" value="GLYCOSYLTRANSFERASE"/>
    <property type="match status" value="1"/>
</dbReference>
<dbReference type="SUPFAM" id="SSF53756">
    <property type="entry name" value="UDP-Glycosyltransferase/glycogen phosphorylase"/>
    <property type="match status" value="1"/>
</dbReference>
<evidence type="ECO:0000313" key="2">
    <source>
        <dbReference type="EMBL" id="RZB44791.1"/>
    </source>
</evidence>
<accession>A0A445F7I3</accession>
<protein>
    <submittedName>
        <fullName evidence="2">UDP-glycosyltransferase 79A6</fullName>
    </submittedName>
</protein>
<sequence length="126" mass="14407">MHTGWFQQKLVPKHSRVGCYVCHSGFSSVIEAMFNDCQLVLLPFKGDQFFMAKDLEAGVEVNRGDEDGFFHKEDILEALKTIIVKDSKEPGKHTRENHMKWCKFLSNKEIQNKFITGLAAQLKSMA</sequence>
<reference evidence="2 3" key="1">
    <citation type="submission" date="2018-09" db="EMBL/GenBank/DDBJ databases">
        <title>A high-quality reference genome of wild soybean provides a powerful tool to mine soybean genomes.</title>
        <authorList>
            <person name="Xie M."/>
            <person name="Chung C.Y.L."/>
            <person name="Li M.-W."/>
            <person name="Wong F.-L."/>
            <person name="Chan T.-F."/>
            <person name="Lam H.-M."/>
        </authorList>
    </citation>
    <scope>NUCLEOTIDE SEQUENCE [LARGE SCALE GENOMIC DNA]</scope>
    <source>
        <strain evidence="3">cv. W05</strain>
        <tissue evidence="2">Hypocotyl of etiolated seedlings</tissue>
    </source>
</reference>
<proteinExistence type="predicted"/>
<evidence type="ECO:0000313" key="3">
    <source>
        <dbReference type="Proteomes" id="UP000289340"/>
    </source>
</evidence>
<dbReference type="Gramene" id="XM_028364677.1">
    <property type="protein sequence ID" value="XP_028220478.1"/>
    <property type="gene ID" value="LOC114402169"/>
</dbReference>
<dbReference type="AlphaFoldDB" id="A0A445F7I3"/>
<name>A0A445F7I3_GLYSO</name>
<dbReference type="Proteomes" id="UP000289340">
    <property type="component" value="Chromosome 20"/>
</dbReference>
<dbReference type="InterPro" id="IPR050481">
    <property type="entry name" value="UDP-glycosyltransf_plant"/>
</dbReference>
<dbReference type="Gene3D" id="3.40.50.2000">
    <property type="entry name" value="Glycogen Phosphorylase B"/>
    <property type="match status" value="1"/>
</dbReference>
<keyword evidence="1 2" id="KW-0808">Transferase</keyword>
<keyword evidence="3" id="KW-1185">Reference proteome</keyword>
<dbReference type="PANTHER" id="PTHR48049:SF84">
    <property type="entry name" value="UDP-GLYCOSYLTRANSFERASE 79A6"/>
    <property type="match status" value="1"/>
</dbReference>
<dbReference type="Pfam" id="PF00201">
    <property type="entry name" value="UDPGT"/>
    <property type="match status" value="1"/>
</dbReference>
<dbReference type="GO" id="GO:0035251">
    <property type="term" value="F:UDP-glucosyltransferase activity"/>
    <property type="evidence" value="ECO:0007669"/>
    <property type="project" value="InterPro"/>
</dbReference>
<dbReference type="EMBL" id="QZWG01000020">
    <property type="protein sequence ID" value="RZB44791.1"/>
    <property type="molecule type" value="Genomic_DNA"/>
</dbReference>